<proteinExistence type="predicted"/>
<evidence type="ECO:0000313" key="3">
    <source>
        <dbReference type="Proteomes" id="UP000254051"/>
    </source>
</evidence>
<evidence type="ECO:0000256" key="1">
    <source>
        <dbReference type="SAM" id="Phobius"/>
    </source>
</evidence>
<feature type="transmembrane region" description="Helical" evidence="1">
    <location>
        <begin position="85"/>
        <end position="109"/>
    </location>
</feature>
<dbReference type="Proteomes" id="UP000254051">
    <property type="component" value="Unassembled WGS sequence"/>
</dbReference>
<keyword evidence="1" id="KW-0812">Transmembrane</keyword>
<dbReference type="OrthoDB" id="9908815at2"/>
<dbReference type="AlphaFoldDB" id="A0A315ZTL7"/>
<protein>
    <submittedName>
        <fullName evidence="2">Uncharacterized protein</fullName>
    </submittedName>
</protein>
<reference evidence="3" key="1">
    <citation type="submission" date="2017-07" db="EMBL/GenBank/DDBJ databases">
        <authorList>
            <person name="Varghese N."/>
            <person name="Submissions S."/>
        </authorList>
    </citation>
    <scope>NUCLEOTIDE SEQUENCE [LARGE SCALE GENOMIC DNA]</scope>
    <source>
        <strain evidence="3">NLAE-zl-C134</strain>
    </source>
</reference>
<sequence length="194" mass="21810">MGRVLKAGNGVDKMGFIIGILYIIIVAATVVITLRKKNIKIEGEEFCIRESRITAFLGIALWIEGGVIAYYSITVPERLFLNNNSMVNVCIFMVASVLLGSGMMLYTFVKRIVFTQNELILVNLLGELTRIGWNNIRGVSRTNGKRLAFQDKDKTRIVVGGNRKMMKKALKTIHIKVPKYVDSTEIQKLETALR</sequence>
<feature type="transmembrane region" description="Helical" evidence="1">
    <location>
        <begin position="55"/>
        <end position="73"/>
    </location>
</feature>
<keyword evidence="1" id="KW-1133">Transmembrane helix</keyword>
<accession>A0A315ZTL7</accession>
<keyword evidence="1" id="KW-0472">Membrane</keyword>
<gene>
    <name evidence="2" type="ORF">SAMN05216529_10925</name>
</gene>
<name>A0A315ZTL7_9FIRM</name>
<keyword evidence="3" id="KW-1185">Reference proteome</keyword>
<evidence type="ECO:0000313" key="2">
    <source>
        <dbReference type="EMBL" id="SUQ14975.1"/>
    </source>
</evidence>
<feature type="transmembrane region" description="Helical" evidence="1">
    <location>
        <begin position="14"/>
        <end position="34"/>
    </location>
</feature>
<dbReference type="RefSeq" id="WP_109712375.1">
    <property type="nucleotide sequence ID" value="NZ_QGDS01000009.1"/>
</dbReference>
<organism evidence="2 3">
    <name type="scientific">Faecalicatena contorta</name>
    <dbReference type="NCBI Taxonomy" id="39482"/>
    <lineage>
        <taxon>Bacteria</taxon>
        <taxon>Bacillati</taxon>
        <taxon>Bacillota</taxon>
        <taxon>Clostridia</taxon>
        <taxon>Lachnospirales</taxon>
        <taxon>Lachnospiraceae</taxon>
        <taxon>Faecalicatena</taxon>
    </lineage>
</organism>
<dbReference type="EMBL" id="UHJJ01000009">
    <property type="protein sequence ID" value="SUQ14975.1"/>
    <property type="molecule type" value="Genomic_DNA"/>
</dbReference>